<gene>
    <name evidence="2" type="ORF">Scaly_1168800</name>
</gene>
<evidence type="ECO:0000313" key="2">
    <source>
        <dbReference type="EMBL" id="KAL0362136.1"/>
    </source>
</evidence>
<dbReference type="PANTHER" id="PTHR10775">
    <property type="entry name" value="OS08G0208400 PROTEIN"/>
    <property type="match status" value="1"/>
</dbReference>
<comment type="caution">
    <text evidence="2">The sequence shown here is derived from an EMBL/GenBank/DDBJ whole genome shotgun (WGS) entry which is preliminary data.</text>
</comment>
<reference evidence="2" key="2">
    <citation type="journal article" date="2024" name="Plant">
        <title>Genomic evolution and insights into agronomic trait innovations of Sesamum species.</title>
        <authorList>
            <person name="Miao H."/>
            <person name="Wang L."/>
            <person name="Qu L."/>
            <person name="Liu H."/>
            <person name="Sun Y."/>
            <person name="Le M."/>
            <person name="Wang Q."/>
            <person name="Wei S."/>
            <person name="Zheng Y."/>
            <person name="Lin W."/>
            <person name="Duan Y."/>
            <person name="Cao H."/>
            <person name="Xiong S."/>
            <person name="Wang X."/>
            <person name="Wei L."/>
            <person name="Li C."/>
            <person name="Ma Q."/>
            <person name="Ju M."/>
            <person name="Zhao R."/>
            <person name="Li G."/>
            <person name="Mu C."/>
            <person name="Tian Q."/>
            <person name="Mei H."/>
            <person name="Zhang T."/>
            <person name="Gao T."/>
            <person name="Zhang H."/>
        </authorList>
    </citation>
    <scope>NUCLEOTIDE SEQUENCE</scope>
    <source>
        <strain evidence="2">KEN8</strain>
    </source>
</reference>
<organism evidence="2">
    <name type="scientific">Sesamum calycinum</name>
    <dbReference type="NCBI Taxonomy" id="2727403"/>
    <lineage>
        <taxon>Eukaryota</taxon>
        <taxon>Viridiplantae</taxon>
        <taxon>Streptophyta</taxon>
        <taxon>Embryophyta</taxon>
        <taxon>Tracheophyta</taxon>
        <taxon>Spermatophyta</taxon>
        <taxon>Magnoliopsida</taxon>
        <taxon>eudicotyledons</taxon>
        <taxon>Gunneridae</taxon>
        <taxon>Pentapetalae</taxon>
        <taxon>asterids</taxon>
        <taxon>lamiids</taxon>
        <taxon>Lamiales</taxon>
        <taxon>Pedaliaceae</taxon>
        <taxon>Sesamum</taxon>
    </lineage>
</organism>
<protein>
    <recommendedName>
        <fullName evidence="1">Transposase-associated domain-containing protein</fullName>
    </recommendedName>
</protein>
<name>A0AAW2Q308_9LAMI</name>
<evidence type="ECO:0000259" key="1">
    <source>
        <dbReference type="Pfam" id="PF13963"/>
    </source>
</evidence>
<dbReference type="AlphaFoldDB" id="A0AAW2Q308"/>
<reference evidence="2" key="1">
    <citation type="submission" date="2020-06" db="EMBL/GenBank/DDBJ databases">
        <authorList>
            <person name="Li T."/>
            <person name="Hu X."/>
            <person name="Zhang T."/>
            <person name="Song X."/>
            <person name="Zhang H."/>
            <person name="Dai N."/>
            <person name="Sheng W."/>
            <person name="Hou X."/>
            <person name="Wei L."/>
        </authorList>
    </citation>
    <scope>NUCLEOTIDE SEQUENCE</scope>
    <source>
        <strain evidence="2">KEN8</strain>
        <tissue evidence="2">Leaf</tissue>
    </source>
</reference>
<dbReference type="PANTHER" id="PTHR10775:SF188">
    <property type="entry name" value="TRANSPOSASE-ASSOCIATED DOMAIN-CONTAINING PROTEIN"/>
    <property type="match status" value="1"/>
</dbReference>
<feature type="domain" description="Transposase-associated" evidence="1">
    <location>
        <begin position="4"/>
        <end position="71"/>
    </location>
</feature>
<dbReference type="Pfam" id="PF13963">
    <property type="entry name" value="Transpos_assoc"/>
    <property type="match status" value="1"/>
</dbReference>
<accession>A0AAW2Q308</accession>
<dbReference type="EMBL" id="JACGWM010000007">
    <property type="protein sequence ID" value="KAL0362136.1"/>
    <property type="molecule type" value="Genomic_DNA"/>
</dbReference>
<sequence length="241" mass="27710">MKAGLTPEFEDGVKTFREWAKGQRGHMDGDKIRRPCRKCKNTKFGTPDEVSYHLCMRGFMLEYYNWTSHSEESVQDYFKALTVPPVLEERTPAGLVESLALLMPFLVHIVTDGSYDYDESGSTDHFYNIVHAANHPLWDGCTQSQLGVVAEMVDIKADGHISERIYNRISQWNNRTLPPDHTLLGDYYSTNRLVNDLDLSIEKINACKNGCMLYWKDDVDLEYCKFCGDARYQLSHGRDPH</sequence>
<proteinExistence type="predicted"/>
<dbReference type="InterPro" id="IPR029480">
    <property type="entry name" value="Transpos_assoc"/>
</dbReference>